<sequence length="321" mass="33982">MTTPARMHHDQLPVDAGLVARLVADQFPAWAGWPVTEVRGGGTVNAIFRIGDELAARLPLRPDRPDRVRAALRAEQQAARRLVGRTTVPVPAPVALGEPGPGYPLPWSVQRWLPGHPATPDVPGTGPGADRFARELARFVREVRGVDTGGVTFADRGLSGARGGVLADHDGWVQECLERSVPLAGAVDVAGARALWADCRDLPRRKPDVTSHGDLIPANLLTGTPGSPAQGRLTGVLDVGGTGPADPALDLVAGWHLLDAAARRTFRAALGDDAVGCDDLDWERGRGWALEQALGLVWYYVDTNPPMAALGRSTIARLLAG</sequence>
<dbReference type="GO" id="GO:0016301">
    <property type="term" value="F:kinase activity"/>
    <property type="evidence" value="ECO:0007669"/>
    <property type="project" value="UniProtKB-KW"/>
</dbReference>
<dbReference type="InterPro" id="IPR051678">
    <property type="entry name" value="AGP_Transferase"/>
</dbReference>
<dbReference type="RefSeq" id="WP_328823804.1">
    <property type="nucleotide sequence ID" value="NZ_JACGWT010000004.1"/>
</dbReference>
<accession>A0A7W3ITG9</accession>
<reference evidence="2 3" key="1">
    <citation type="submission" date="2020-07" db="EMBL/GenBank/DDBJ databases">
        <title>Sequencing the genomes of 1000 actinobacteria strains.</title>
        <authorList>
            <person name="Klenk H.-P."/>
        </authorList>
    </citation>
    <scope>NUCLEOTIDE SEQUENCE [LARGE SCALE GENOMIC DNA]</scope>
    <source>
        <strain evidence="2 3">DSM 100723</strain>
    </source>
</reference>
<dbReference type="Gene3D" id="3.90.1200.10">
    <property type="match status" value="1"/>
</dbReference>
<keyword evidence="2" id="KW-0418">Kinase</keyword>
<dbReference type="CDD" id="cd05155">
    <property type="entry name" value="APH_ChoK_like_1"/>
    <property type="match status" value="1"/>
</dbReference>
<dbReference type="SUPFAM" id="SSF56112">
    <property type="entry name" value="Protein kinase-like (PK-like)"/>
    <property type="match status" value="1"/>
</dbReference>
<dbReference type="PANTHER" id="PTHR21310:SF42">
    <property type="entry name" value="BIFUNCTIONAL AAC_APH"/>
    <property type="match status" value="1"/>
</dbReference>
<dbReference type="InterPro" id="IPR002575">
    <property type="entry name" value="Aminoglycoside_PTrfase"/>
</dbReference>
<evidence type="ECO:0000259" key="1">
    <source>
        <dbReference type="Pfam" id="PF01636"/>
    </source>
</evidence>
<gene>
    <name evidence="2" type="ORF">FHX74_002579</name>
</gene>
<feature type="domain" description="Aminoglycoside phosphotransferase" evidence="1">
    <location>
        <begin position="39"/>
        <end position="288"/>
    </location>
</feature>
<proteinExistence type="predicted"/>
<dbReference type="AlphaFoldDB" id="A0A7W3ITG9"/>
<name>A0A7W3ITG9_9ACTN</name>
<dbReference type="InterPro" id="IPR011009">
    <property type="entry name" value="Kinase-like_dom_sf"/>
</dbReference>
<dbReference type="EMBL" id="JACGWT010000004">
    <property type="protein sequence ID" value="MBA8794951.1"/>
    <property type="molecule type" value="Genomic_DNA"/>
</dbReference>
<keyword evidence="2" id="KW-0808">Transferase</keyword>
<evidence type="ECO:0000313" key="2">
    <source>
        <dbReference type="EMBL" id="MBA8794951.1"/>
    </source>
</evidence>
<organism evidence="2 3">
    <name type="scientific">Microlunatus kandeliicorticis</name>
    <dbReference type="NCBI Taxonomy" id="1759536"/>
    <lineage>
        <taxon>Bacteria</taxon>
        <taxon>Bacillati</taxon>
        <taxon>Actinomycetota</taxon>
        <taxon>Actinomycetes</taxon>
        <taxon>Propionibacteriales</taxon>
        <taxon>Propionibacteriaceae</taxon>
        <taxon>Microlunatus</taxon>
    </lineage>
</organism>
<keyword evidence="3" id="KW-1185">Reference proteome</keyword>
<dbReference type="Pfam" id="PF01636">
    <property type="entry name" value="APH"/>
    <property type="match status" value="1"/>
</dbReference>
<dbReference type="Proteomes" id="UP000523079">
    <property type="component" value="Unassembled WGS sequence"/>
</dbReference>
<protein>
    <submittedName>
        <fullName evidence="2">Aminoglycoside phosphotransferase (APT) family kinase protein</fullName>
    </submittedName>
</protein>
<dbReference type="Gene3D" id="3.30.200.20">
    <property type="entry name" value="Phosphorylase Kinase, domain 1"/>
    <property type="match status" value="1"/>
</dbReference>
<evidence type="ECO:0000313" key="3">
    <source>
        <dbReference type="Proteomes" id="UP000523079"/>
    </source>
</evidence>
<dbReference type="PANTHER" id="PTHR21310">
    <property type="entry name" value="AMINOGLYCOSIDE PHOSPHOTRANSFERASE-RELATED-RELATED"/>
    <property type="match status" value="1"/>
</dbReference>
<comment type="caution">
    <text evidence="2">The sequence shown here is derived from an EMBL/GenBank/DDBJ whole genome shotgun (WGS) entry which is preliminary data.</text>
</comment>